<proteinExistence type="predicted"/>
<feature type="region of interest" description="Disordered" evidence="1">
    <location>
        <begin position="121"/>
        <end position="178"/>
    </location>
</feature>
<dbReference type="EMBL" id="JAQQPM010000001">
    <property type="protein sequence ID" value="KAK2066728.1"/>
    <property type="molecule type" value="Genomic_DNA"/>
</dbReference>
<dbReference type="GO" id="GO:0046983">
    <property type="term" value="F:protein dimerization activity"/>
    <property type="evidence" value="ECO:0007669"/>
    <property type="project" value="InterPro"/>
</dbReference>
<dbReference type="AlphaFoldDB" id="A0AAD9HW98"/>
<sequence length="277" mass="31137">MSIYQRPQDSYNLQAWTRNDIVDIDFQQEAMQEPDWVLLASPSVYQPEFVAYDGRAVSRDAALLSVSPAAPTQHGVPQYPVHDGRSAWVSPAPTPTECADPMSPETLLPATAVTTPVDMPMTFSPPAEESPQVRHHSEPPRFTLRTASRKQKKKSPGWHAPASAKEDRSRRSHNEIEKKSRLHLNIKYDTLLERFQASLHRNRIDITPGGSASGAPNGEVQVNRAQLLDMTATLIDWLQARNDELEAELGWGFKSVETVAQMRRWAGMEQMEMQSRV</sequence>
<organism evidence="2 3">
    <name type="scientific">Phyllachora maydis</name>
    <dbReference type="NCBI Taxonomy" id="1825666"/>
    <lineage>
        <taxon>Eukaryota</taxon>
        <taxon>Fungi</taxon>
        <taxon>Dikarya</taxon>
        <taxon>Ascomycota</taxon>
        <taxon>Pezizomycotina</taxon>
        <taxon>Sordariomycetes</taxon>
        <taxon>Sordariomycetidae</taxon>
        <taxon>Phyllachorales</taxon>
        <taxon>Phyllachoraceae</taxon>
        <taxon>Phyllachora</taxon>
    </lineage>
</organism>
<feature type="compositionally biased region" description="Basic and acidic residues" evidence="1">
    <location>
        <begin position="164"/>
        <end position="178"/>
    </location>
</feature>
<gene>
    <name evidence="2" type="ORF">P8C59_000518</name>
</gene>
<reference evidence="2" key="1">
    <citation type="journal article" date="2023" name="Mol. Plant Microbe Interact.">
        <title>Elucidating the Obligate Nature and Biological Capacity of an Invasive Fungal Corn Pathogen.</title>
        <authorList>
            <person name="MacCready J.S."/>
            <person name="Roggenkamp E.M."/>
            <person name="Gdanetz K."/>
            <person name="Chilvers M.I."/>
        </authorList>
    </citation>
    <scope>NUCLEOTIDE SEQUENCE</scope>
    <source>
        <strain evidence="2">PM02</strain>
    </source>
</reference>
<dbReference type="Gene3D" id="4.10.280.10">
    <property type="entry name" value="Helix-loop-helix DNA-binding domain"/>
    <property type="match status" value="1"/>
</dbReference>
<dbReference type="InterPro" id="IPR036638">
    <property type="entry name" value="HLH_DNA-bd_sf"/>
</dbReference>
<accession>A0AAD9HW98</accession>
<comment type="caution">
    <text evidence="2">The sequence shown here is derived from an EMBL/GenBank/DDBJ whole genome shotgun (WGS) entry which is preliminary data.</text>
</comment>
<protein>
    <recommendedName>
        <fullName evidence="4">BHLH domain-containing protein</fullName>
    </recommendedName>
</protein>
<dbReference type="Proteomes" id="UP001217918">
    <property type="component" value="Unassembled WGS sequence"/>
</dbReference>
<name>A0AAD9HW98_9PEZI</name>
<evidence type="ECO:0000313" key="3">
    <source>
        <dbReference type="Proteomes" id="UP001217918"/>
    </source>
</evidence>
<evidence type="ECO:0000256" key="1">
    <source>
        <dbReference type="SAM" id="MobiDB-lite"/>
    </source>
</evidence>
<keyword evidence="3" id="KW-1185">Reference proteome</keyword>
<evidence type="ECO:0000313" key="2">
    <source>
        <dbReference type="EMBL" id="KAK2066728.1"/>
    </source>
</evidence>
<feature type="compositionally biased region" description="Basic residues" evidence="1">
    <location>
        <begin position="147"/>
        <end position="156"/>
    </location>
</feature>
<evidence type="ECO:0008006" key="4">
    <source>
        <dbReference type="Google" id="ProtNLM"/>
    </source>
</evidence>
<dbReference type="SUPFAM" id="SSF47459">
    <property type="entry name" value="HLH, helix-loop-helix DNA-binding domain"/>
    <property type="match status" value="1"/>
</dbReference>